<dbReference type="OrthoDB" id="9808022at2"/>
<dbReference type="AlphaFoldDB" id="A0A250B4R8"/>
<dbReference type="RefSeq" id="WP_095847708.1">
    <property type="nucleotide sequence ID" value="NZ_CP014136.1"/>
</dbReference>
<dbReference type="Pfam" id="PF04055">
    <property type="entry name" value="Radical_SAM"/>
    <property type="match status" value="1"/>
</dbReference>
<dbReference type="SFLD" id="SFLDF00311">
    <property type="entry name" value="heme_degradation_proteins_(Hut"/>
    <property type="match status" value="1"/>
</dbReference>
<feature type="domain" description="Radical SAM core" evidence="6">
    <location>
        <begin position="48"/>
        <end position="283"/>
    </location>
</feature>
<dbReference type="GO" id="GO:0051539">
    <property type="term" value="F:4 iron, 4 sulfur cluster binding"/>
    <property type="evidence" value="ECO:0007669"/>
    <property type="project" value="TreeGrafter"/>
</dbReference>
<dbReference type="Gene3D" id="3.20.20.70">
    <property type="entry name" value="Aldolase class I"/>
    <property type="match status" value="1"/>
</dbReference>
<dbReference type="InterPro" id="IPR013785">
    <property type="entry name" value="Aldolase_TIM"/>
</dbReference>
<dbReference type="InterPro" id="IPR006638">
    <property type="entry name" value="Elp3/MiaA/NifB-like_rSAM"/>
</dbReference>
<dbReference type="SFLD" id="SFLDS00029">
    <property type="entry name" value="Radical_SAM"/>
    <property type="match status" value="1"/>
</dbReference>
<dbReference type="InterPro" id="IPR007197">
    <property type="entry name" value="rSAM"/>
</dbReference>
<evidence type="ECO:0000259" key="6">
    <source>
        <dbReference type="PROSITE" id="PS51918"/>
    </source>
</evidence>
<evidence type="ECO:0000256" key="1">
    <source>
        <dbReference type="ARBA" id="ARBA00001966"/>
    </source>
</evidence>
<keyword evidence="4" id="KW-0408">Iron</keyword>
<dbReference type="KEGG" id="gqu:AWC35_18220"/>
<dbReference type="SUPFAM" id="SSF102114">
    <property type="entry name" value="Radical SAM enzymes"/>
    <property type="match status" value="1"/>
</dbReference>
<dbReference type="GO" id="GO:0046872">
    <property type="term" value="F:metal ion binding"/>
    <property type="evidence" value="ECO:0007669"/>
    <property type="project" value="UniProtKB-KW"/>
</dbReference>
<sequence length="437" mass="48891">MSLELSSFFAAEDGLPFRGRWATMPWRQQKPLPAEEIDAAWRSLTATAITGNKRLLYVHIPFCATQCKFCGFYQNKLEEQAIAEYCDMLLQELALEAGSTLHQSAPIHAIYFGGGTPSALSARQLHRIISTLRQSLPLAADCEITVEGRIFNFDDERIDACLEAGANRFSIGIQTFDTRVRQRLGRRANRQEAIDFITRLGLRDRAAIICDLMFGLPDQTVASWREDLAIVRDLPLDGVDLYALNLLPNTLLAKAVENQRVALPAVDHNRDLYLMGEKFLADENWRQLSNSHWARHSRERNLYNLLIKQGADYLALGSSAGGSVAGQSYMMARNLEGYAQALANGRKPIAMMTPASPDYRWRLALQGGIDSGFCDLLQVLDNPAPLLPLLEQWQQRGLLRLNGSRFHLTPDGRFWASNLLQALQTLIPQLLLPQAAA</sequence>
<keyword evidence="8" id="KW-1185">Reference proteome</keyword>
<evidence type="ECO:0000256" key="3">
    <source>
        <dbReference type="ARBA" id="ARBA00022723"/>
    </source>
</evidence>
<dbReference type="GO" id="GO:0003824">
    <property type="term" value="F:catalytic activity"/>
    <property type="evidence" value="ECO:0007669"/>
    <property type="project" value="InterPro"/>
</dbReference>
<dbReference type="InterPro" id="IPR034505">
    <property type="entry name" value="Coproporphyrinogen-III_oxidase"/>
</dbReference>
<keyword evidence="3" id="KW-0479">Metal-binding</keyword>
<evidence type="ECO:0000256" key="2">
    <source>
        <dbReference type="ARBA" id="ARBA00022691"/>
    </source>
</evidence>
<accession>A0A250B4R8</accession>
<name>A0A250B4R8_9GAMM</name>
<dbReference type="PANTHER" id="PTHR13932:SF9">
    <property type="entry name" value="COPROPORPHYRINOGEN III OXIDASE"/>
    <property type="match status" value="1"/>
</dbReference>
<dbReference type="Proteomes" id="UP000217182">
    <property type="component" value="Chromosome"/>
</dbReference>
<organism evidence="7 8">
    <name type="scientific">Gibbsiella quercinecans</name>
    <dbReference type="NCBI Taxonomy" id="929813"/>
    <lineage>
        <taxon>Bacteria</taxon>
        <taxon>Pseudomonadati</taxon>
        <taxon>Pseudomonadota</taxon>
        <taxon>Gammaproteobacteria</taxon>
        <taxon>Enterobacterales</taxon>
        <taxon>Yersiniaceae</taxon>
        <taxon>Gibbsiella</taxon>
    </lineage>
</organism>
<dbReference type="GO" id="GO:0005737">
    <property type="term" value="C:cytoplasm"/>
    <property type="evidence" value="ECO:0007669"/>
    <property type="project" value="TreeGrafter"/>
</dbReference>
<dbReference type="PROSITE" id="PS51918">
    <property type="entry name" value="RADICAL_SAM"/>
    <property type="match status" value="1"/>
</dbReference>
<dbReference type="GO" id="GO:0006779">
    <property type="term" value="P:porphyrin-containing compound biosynthetic process"/>
    <property type="evidence" value="ECO:0007669"/>
    <property type="project" value="TreeGrafter"/>
</dbReference>
<dbReference type="CDD" id="cd01335">
    <property type="entry name" value="Radical_SAM"/>
    <property type="match status" value="1"/>
</dbReference>
<keyword evidence="5" id="KW-0411">Iron-sulfur</keyword>
<comment type="cofactor">
    <cofactor evidence="1">
        <name>[4Fe-4S] cluster</name>
        <dbReference type="ChEBI" id="CHEBI:49883"/>
    </cofactor>
</comment>
<keyword evidence="2" id="KW-0949">S-adenosyl-L-methionine</keyword>
<proteinExistence type="predicted"/>
<gene>
    <name evidence="7" type="ORF">AWC35_18220</name>
</gene>
<dbReference type="SMART" id="SM00729">
    <property type="entry name" value="Elp3"/>
    <property type="match status" value="1"/>
</dbReference>
<dbReference type="PANTHER" id="PTHR13932">
    <property type="entry name" value="COPROPORPHYRINIGEN III OXIDASE"/>
    <property type="match status" value="1"/>
</dbReference>
<evidence type="ECO:0000256" key="5">
    <source>
        <dbReference type="ARBA" id="ARBA00023014"/>
    </source>
</evidence>
<protein>
    <submittedName>
        <fullName evidence="7">Putative heme utilization radical SAM enzyme HutW</fullName>
    </submittedName>
</protein>
<dbReference type="SFLD" id="SFLDG01065">
    <property type="entry name" value="anaerobic_coproporphyrinogen-I"/>
    <property type="match status" value="1"/>
</dbReference>
<evidence type="ECO:0000256" key="4">
    <source>
        <dbReference type="ARBA" id="ARBA00023004"/>
    </source>
</evidence>
<dbReference type="InterPro" id="IPR058240">
    <property type="entry name" value="rSAM_sf"/>
</dbReference>
<dbReference type="InterPro" id="IPR026332">
    <property type="entry name" value="HutW"/>
</dbReference>
<reference evidence="7 8" key="1">
    <citation type="submission" date="2016-01" db="EMBL/GenBank/DDBJ databases">
        <authorList>
            <person name="Oliw E.H."/>
        </authorList>
    </citation>
    <scope>NUCLEOTIDE SEQUENCE [LARGE SCALE GENOMIC DNA]</scope>
    <source>
        <strain evidence="7 8">FRB97</strain>
    </source>
</reference>
<evidence type="ECO:0000313" key="7">
    <source>
        <dbReference type="EMBL" id="ATA21127.1"/>
    </source>
</evidence>
<evidence type="ECO:0000313" key="8">
    <source>
        <dbReference type="Proteomes" id="UP000217182"/>
    </source>
</evidence>
<dbReference type="EMBL" id="CP014136">
    <property type="protein sequence ID" value="ATA21127.1"/>
    <property type="molecule type" value="Genomic_DNA"/>
</dbReference>
<dbReference type="NCBIfam" id="TIGR04107">
    <property type="entry name" value="rSAM_HutW"/>
    <property type="match status" value="1"/>
</dbReference>